<comment type="caution">
    <text evidence="5">The sequence shown here is derived from an EMBL/GenBank/DDBJ whole genome shotgun (WGS) entry which is preliminary data.</text>
</comment>
<dbReference type="InterPro" id="IPR016039">
    <property type="entry name" value="Thiolase-like"/>
</dbReference>
<dbReference type="SUPFAM" id="SSF53901">
    <property type="entry name" value="Thiolase-like"/>
    <property type="match status" value="1"/>
</dbReference>
<sequence length="320" mass="34985">MKGQKIMTEVKRHVEIAGYGVCLPKNTVQFKDQTRHRVVENEETQLDLAEAAIQAALENANLSMKDIDCLVSASAVGVQPIPCTAALIHERVAKGLSIPAMDINTTCTSFISALSTMSHLIEAGEYCRVLIVSSEVGSLGLNPKQKESYELFSDGAVAFIFQSSDKDKGVIASLQRTWSEGAHDTEIRGGLTSYQPKEYSEETKTNFMFDMKGKKILLLSARVIPEMFQEFQEKSGISKDAVDYIIPHQASRALPLVMGKLGVDEDKYLNLVTDYGNMVSVAVPFGLAYALDHGYVKEGDTIFLMGTAAGMTVNMLALKL</sequence>
<keyword evidence="6" id="KW-1185">Reference proteome</keyword>
<dbReference type="AlphaFoldDB" id="E8JXP2"/>
<organism evidence="5 6">
    <name type="scientific">Streptococcus infantis ATCC 700779</name>
    <dbReference type="NCBI Taxonomy" id="889204"/>
    <lineage>
        <taxon>Bacteria</taxon>
        <taxon>Bacillati</taxon>
        <taxon>Bacillota</taxon>
        <taxon>Bacilli</taxon>
        <taxon>Lactobacillales</taxon>
        <taxon>Streptococcaceae</taxon>
        <taxon>Streptococcus</taxon>
    </lineage>
</organism>
<dbReference type="Pfam" id="PF08545">
    <property type="entry name" value="ACP_syn_III"/>
    <property type="match status" value="1"/>
</dbReference>
<dbReference type="GO" id="GO:0004315">
    <property type="term" value="F:3-oxoacyl-[acyl-carrier-protein] synthase activity"/>
    <property type="evidence" value="ECO:0007669"/>
    <property type="project" value="InterPro"/>
</dbReference>
<proteinExistence type="predicted"/>
<dbReference type="Pfam" id="PF08541">
    <property type="entry name" value="ACP_syn_III_C"/>
    <property type="match status" value="1"/>
</dbReference>
<evidence type="ECO:0000256" key="2">
    <source>
        <dbReference type="ARBA" id="ARBA00023315"/>
    </source>
</evidence>
<dbReference type="InterPro" id="IPR013751">
    <property type="entry name" value="ACP_syn_III_N"/>
</dbReference>
<evidence type="ECO:0000259" key="4">
    <source>
        <dbReference type="Pfam" id="PF08545"/>
    </source>
</evidence>
<dbReference type="PANTHER" id="PTHR34069">
    <property type="entry name" value="3-OXOACYL-[ACYL-CARRIER-PROTEIN] SYNTHASE 3"/>
    <property type="match status" value="1"/>
</dbReference>
<evidence type="ECO:0000259" key="3">
    <source>
        <dbReference type="Pfam" id="PF08541"/>
    </source>
</evidence>
<dbReference type="CDD" id="cd00830">
    <property type="entry name" value="KAS_III"/>
    <property type="match status" value="1"/>
</dbReference>
<feature type="domain" description="Beta-ketoacyl-[acyl-carrier-protein] synthase III N-terminal" evidence="4">
    <location>
        <begin position="101"/>
        <end position="173"/>
    </location>
</feature>
<feature type="domain" description="Beta-ketoacyl-[acyl-carrier-protein] synthase III C-terminal" evidence="3">
    <location>
        <begin position="233"/>
        <end position="319"/>
    </location>
</feature>
<dbReference type="InterPro" id="IPR013747">
    <property type="entry name" value="ACP_syn_III_C"/>
</dbReference>
<reference evidence="5 6" key="1">
    <citation type="submission" date="2010-12" db="EMBL/GenBank/DDBJ databases">
        <authorList>
            <person name="Muzny D."/>
            <person name="Qin X."/>
            <person name="Deng J."/>
            <person name="Jiang H."/>
            <person name="Liu Y."/>
            <person name="Qu J."/>
            <person name="Song X.-Z."/>
            <person name="Zhang L."/>
            <person name="Thornton R."/>
            <person name="Coyle M."/>
            <person name="Francisco L."/>
            <person name="Jackson L."/>
            <person name="Javaid M."/>
            <person name="Korchina V."/>
            <person name="Kovar C."/>
            <person name="Mata R."/>
            <person name="Mathew T."/>
            <person name="Ngo R."/>
            <person name="Nguyen L."/>
            <person name="Nguyen N."/>
            <person name="Okwuonu G."/>
            <person name="Ongeri F."/>
            <person name="Pham C."/>
            <person name="Simmons D."/>
            <person name="Wilczek-Boney K."/>
            <person name="Hale W."/>
            <person name="Jakkamsetti A."/>
            <person name="Pham P."/>
            <person name="Ruth R."/>
            <person name="San Lucas F."/>
            <person name="Warren J."/>
            <person name="Zhang J."/>
            <person name="Zhao Z."/>
            <person name="Zhou C."/>
            <person name="Zhu D."/>
            <person name="Lee S."/>
            <person name="Bess C."/>
            <person name="Blankenburg K."/>
            <person name="Forbes L."/>
            <person name="Fu Q."/>
            <person name="Gubbala S."/>
            <person name="Hirani K."/>
            <person name="Jayaseelan J.C."/>
            <person name="Lara F."/>
            <person name="Munidasa M."/>
            <person name="Palculict T."/>
            <person name="Patil S."/>
            <person name="Pu L.-L."/>
            <person name="Saada N."/>
            <person name="Tang L."/>
            <person name="Weissenberger G."/>
            <person name="Zhu Y."/>
            <person name="Hemphill L."/>
            <person name="Shang Y."/>
            <person name="Youmans B."/>
            <person name="Ayvaz T."/>
            <person name="Ross M."/>
            <person name="Santibanez J."/>
            <person name="Aqrawi P."/>
            <person name="Gross S."/>
            <person name="Joshi V."/>
            <person name="Fowler G."/>
            <person name="Nazareth L."/>
            <person name="Reid J."/>
            <person name="Worley K."/>
            <person name="Petrosino J."/>
            <person name="Highlander S."/>
            <person name="Gibbs R."/>
        </authorList>
    </citation>
    <scope>NUCLEOTIDE SEQUENCE [LARGE SCALE GENOMIC DNA]</scope>
    <source>
        <strain evidence="5 6">ATCC 700779</strain>
    </source>
</reference>
<name>E8JXP2_9STRE</name>
<dbReference type="HOGENOM" id="CLU_039592_4_2_9"/>
<dbReference type="GO" id="GO:0006633">
    <property type="term" value="P:fatty acid biosynthetic process"/>
    <property type="evidence" value="ECO:0007669"/>
    <property type="project" value="InterPro"/>
</dbReference>
<keyword evidence="2 5" id="KW-0012">Acyltransferase</keyword>
<dbReference type="eggNOG" id="COG0332">
    <property type="taxonomic scope" value="Bacteria"/>
</dbReference>
<dbReference type="GO" id="GO:0044550">
    <property type="term" value="P:secondary metabolite biosynthetic process"/>
    <property type="evidence" value="ECO:0007669"/>
    <property type="project" value="TreeGrafter"/>
</dbReference>
<dbReference type="PANTHER" id="PTHR34069:SF2">
    <property type="entry name" value="BETA-KETOACYL-[ACYL-CARRIER-PROTEIN] SYNTHASE III"/>
    <property type="match status" value="1"/>
</dbReference>
<evidence type="ECO:0000256" key="1">
    <source>
        <dbReference type="ARBA" id="ARBA00022679"/>
    </source>
</evidence>
<evidence type="ECO:0000313" key="5">
    <source>
        <dbReference type="EMBL" id="EFX37630.1"/>
    </source>
</evidence>
<keyword evidence="1 5" id="KW-0808">Transferase</keyword>
<accession>E8JXP2</accession>
<dbReference type="Proteomes" id="UP000002815">
    <property type="component" value="Unassembled WGS sequence"/>
</dbReference>
<dbReference type="GO" id="GO:0033818">
    <property type="term" value="F:beta-ketoacyl-acyl-carrier-protein synthase III activity"/>
    <property type="evidence" value="ECO:0007669"/>
    <property type="project" value="UniProtKB-EC"/>
</dbReference>
<dbReference type="Gene3D" id="3.40.47.10">
    <property type="match status" value="1"/>
</dbReference>
<protein>
    <submittedName>
        <fullName evidence="5">Beta-ketoacyl-acyl-carrier-protein synthase III</fullName>
        <ecNumber evidence="5">2.3.1.180</ecNumber>
    </submittedName>
</protein>
<dbReference type="EC" id="2.3.1.180" evidence="5"/>
<evidence type="ECO:0000313" key="6">
    <source>
        <dbReference type="Proteomes" id="UP000002815"/>
    </source>
</evidence>
<dbReference type="EMBL" id="AEVD01000001">
    <property type="protein sequence ID" value="EFX37630.1"/>
    <property type="molecule type" value="Genomic_DNA"/>
</dbReference>
<gene>
    <name evidence="5" type="primary">fabHA</name>
    <name evidence="5" type="ORF">HMPREF9423_0005</name>
</gene>